<dbReference type="InterPro" id="IPR059181">
    <property type="entry name" value="RWDD2A-B_C"/>
</dbReference>
<dbReference type="InterPro" id="IPR016135">
    <property type="entry name" value="UBQ-conjugating_enzyme/RWD"/>
</dbReference>
<feature type="compositionally biased region" description="Polar residues" evidence="1">
    <location>
        <begin position="149"/>
        <end position="158"/>
    </location>
</feature>
<feature type="region of interest" description="Disordered" evidence="1">
    <location>
        <begin position="303"/>
        <end position="322"/>
    </location>
</feature>
<evidence type="ECO:0000313" key="4">
    <source>
        <dbReference type="Proteomes" id="UP000095751"/>
    </source>
</evidence>
<sequence>MENLERQLEEIEVLEAIYPDELTVDARILESARQHRDDENGFPKTLLSFTMRLARLASLEPGGKLKHTHPSITIEFPQEYPETSPPLVFKTSGLDTNLMAILQICLEDHSGEESTMQLVTSINEKIQTRNESTVVDYETGIQKREQEEQSQSTLSGLYSQKEVDPDSKPVIGRRIINSPYILKPAKIKDIKKCADELKLGGYAKVGKPGIIVIEGPEEGCKQYCPMLENRGWKHQKVKGEQTKEGPAGGTVDELRGIRNGKSAGGFEFEILDGDTTVADLGKLCREAGLADLFFGSLNIHDSSAEGKEKNTNNNTNKEGSRKNPLRVNLEAQGCRFAKLSTTRIFKVSSIVLVTPHFINNIRTLQEWEGLLNIRFMLHNIANNWKGYDKTELEENLKHITTFELGGNIDQIWHLNAQSIGYDMTNSPNDIFLDKLSKGCYVWPGNIDHFCAEKIPVGQCQCRRNTLFFDVMHMCMSNLGPRTMATWACILKCLYSFDGCTNEMECKKCTSMCNHDFSPLLILPTTIDDAYDQAIHL</sequence>
<feature type="domain" description="RWD" evidence="2">
    <location>
        <begin position="9"/>
        <end position="133"/>
    </location>
</feature>
<dbReference type="InParanoid" id="A0A1E7FF82"/>
<feature type="region of interest" description="Disordered" evidence="1">
    <location>
        <begin position="235"/>
        <end position="254"/>
    </location>
</feature>
<dbReference type="AlphaFoldDB" id="A0A1E7FF82"/>
<reference evidence="3 4" key="1">
    <citation type="submission" date="2016-09" db="EMBL/GenBank/DDBJ databases">
        <title>Extensive genetic diversity and differential bi-allelic expression allows diatom success in the polar Southern Ocean.</title>
        <authorList>
            <consortium name="DOE Joint Genome Institute"/>
            <person name="Mock T."/>
            <person name="Otillar R.P."/>
            <person name="Strauss J."/>
            <person name="Dupont C."/>
            <person name="Frickenhaus S."/>
            <person name="Maumus F."/>
            <person name="Mcmullan M."/>
            <person name="Sanges R."/>
            <person name="Schmutz J."/>
            <person name="Toseland A."/>
            <person name="Valas R."/>
            <person name="Veluchamy A."/>
            <person name="Ward B.J."/>
            <person name="Allen A."/>
            <person name="Barry K."/>
            <person name="Falciatore A."/>
            <person name="Ferrante M."/>
            <person name="Fortunato A.E."/>
            <person name="Gloeckner G."/>
            <person name="Gruber A."/>
            <person name="Hipkin R."/>
            <person name="Janech M."/>
            <person name="Kroth P."/>
            <person name="Leese F."/>
            <person name="Lindquist E."/>
            <person name="Lyon B.R."/>
            <person name="Martin J."/>
            <person name="Mayer C."/>
            <person name="Parker M."/>
            <person name="Quesneville H."/>
            <person name="Raymond J."/>
            <person name="Uhlig C."/>
            <person name="Valentin K.U."/>
            <person name="Worden A.Z."/>
            <person name="Armbrust E.V."/>
            <person name="Bowler C."/>
            <person name="Green B."/>
            <person name="Moulton V."/>
            <person name="Van Oosterhout C."/>
            <person name="Grigoriev I."/>
        </authorList>
    </citation>
    <scope>NUCLEOTIDE SEQUENCE [LARGE SCALE GENOMIC DNA]</scope>
    <source>
        <strain evidence="3 4">CCMP1102</strain>
    </source>
</reference>
<evidence type="ECO:0000313" key="3">
    <source>
        <dbReference type="EMBL" id="OEU16786.1"/>
    </source>
</evidence>
<dbReference type="PROSITE" id="PS50908">
    <property type="entry name" value="RWD"/>
    <property type="match status" value="1"/>
</dbReference>
<dbReference type="PANTHER" id="PTHR15955">
    <property type="entry name" value="RWD DOMAIN CONTAINING PROTEIN 2"/>
    <property type="match status" value="1"/>
</dbReference>
<dbReference type="Proteomes" id="UP000095751">
    <property type="component" value="Unassembled WGS sequence"/>
</dbReference>
<dbReference type="Gene3D" id="3.10.110.10">
    <property type="entry name" value="Ubiquitin Conjugating Enzyme"/>
    <property type="match status" value="1"/>
</dbReference>
<dbReference type="OrthoDB" id="432412at2759"/>
<dbReference type="PANTHER" id="PTHR15955:SF8">
    <property type="entry name" value="RWD DOMAIN-CONTAINING PROTEIN 2B-RELATED"/>
    <property type="match status" value="1"/>
</dbReference>
<name>A0A1E7FF82_9STRA</name>
<dbReference type="Pfam" id="PF06544">
    <property type="entry name" value="Prp3_C"/>
    <property type="match status" value="1"/>
</dbReference>
<dbReference type="CDD" id="cd24163">
    <property type="entry name" value="RWDD2_C"/>
    <property type="match status" value="1"/>
</dbReference>
<organism evidence="3 4">
    <name type="scientific">Fragilariopsis cylindrus CCMP1102</name>
    <dbReference type="NCBI Taxonomy" id="635003"/>
    <lineage>
        <taxon>Eukaryota</taxon>
        <taxon>Sar</taxon>
        <taxon>Stramenopiles</taxon>
        <taxon>Ochrophyta</taxon>
        <taxon>Bacillariophyta</taxon>
        <taxon>Bacillariophyceae</taxon>
        <taxon>Bacillariophycidae</taxon>
        <taxon>Bacillariales</taxon>
        <taxon>Bacillariaceae</taxon>
        <taxon>Fragilariopsis</taxon>
    </lineage>
</organism>
<gene>
    <name evidence="3" type="ORF">FRACYDRAFT_239379</name>
</gene>
<protein>
    <recommendedName>
        <fullName evidence="2">RWD domain-containing protein</fullName>
    </recommendedName>
</protein>
<keyword evidence="4" id="KW-1185">Reference proteome</keyword>
<dbReference type="SUPFAM" id="SSF54495">
    <property type="entry name" value="UBC-like"/>
    <property type="match status" value="1"/>
</dbReference>
<proteinExistence type="predicted"/>
<dbReference type="EMBL" id="KV784358">
    <property type="protein sequence ID" value="OEU16786.1"/>
    <property type="molecule type" value="Genomic_DNA"/>
</dbReference>
<evidence type="ECO:0000259" key="2">
    <source>
        <dbReference type="PROSITE" id="PS50908"/>
    </source>
</evidence>
<dbReference type="InterPro" id="IPR017359">
    <property type="entry name" value="Phi-like"/>
</dbReference>
<dbReference type="KEGG" id="fcy:FRACYDRAFT_239379"/>
<feature type="region of interest" description="Disordered" evidence="1">
    <location>
        <begin position="142"/>
        <end position="165"/>
    </location>
</feature>
<accession>A0A1E7FF82</accession>
<dbReference type="InterPro" id="IPR006575">
    <property type="entry name" value="RWD_dom"/>
</dbReference>
<dbReference type="InterPro" id="IPR010541">
    <property type="entry name" value="Prp3_C"/>
</dbReference>
<evidence type="ECO:0000256" key="1">
    <source>
        <dbReference type="SAM" id="MobiDB-lite"/>
    </source>
</evidence>
<dbReference type="Pfam" id="PF05773">
    <property type="entry name" value="RWD"/>
    <property type="match status" value="1"/>
</dbReference>